<accession>A0A392SA21</accession>
<protein>
    <submittedName>
        <fullName evidence="1">Uncharacterized protein</fullName>
    </submittedName>
</protein>
<evidence type="ECO:0000313" key="1">
    <source>
        <dbReference type="EMBL" id="MCI45741.1"/>
    </source>
</evidence>
<dbReference type="EMBL" id="LXQA010347817">
    <property type="protein sequence ID" value="MCI45741.1"/>
    <property type="molecule type" value="Genomic_DNA"/>
</dbReference>
<name>A0A392SA21_9FABA</name>
<proteinExistence type="predicted"/>
<sequence>MFVLVASSWSLNGLLETFVLETVSLFASPPSPGFCSLVLIVPFVLFPHAVPPEFPP</sequence>
<dbReference type="AlphaFoldDB" id="A0A392SA21"/>
<comment type="caution">
    <text evidence="1">The sequence shown here is derived from an EMBL/GenBank/DDBJ whole genome shotgun (WGS) entry which is preliminary data.</text>
</comment>
<evidence type="ECO:0000313" key="2">
    <source>
        <dbReference type="Proteomes" id="UP000265520"/>
    </source>
</evidence>
<keyword evidence="2" id="KW-1185">Reference proteome</keyword>
<dbReference type="Proteomes" id="UP000265520">
    <property type="component" value="Unassembled WGS sequence"/>
</dbReference>
<reference evidence="1 2" key="1">
    <citation type="journal article" date="2018" name="Front. Plant Sci.">
        <title>Red Clover (Trifolium pratense) and Zigzag Clover (T. medium) - A Picture of Genomic Similarities and Differences.</title>
        <authorList>
            <person name="Dluhosova J."/>
            <person name="Istvanek J."/>
            <person name="Nedelnik J."/>
            <person name="Repkova J."/>
        </authorList>
    </citation>
    <scope>NUCLEOTIDE SEQUENCE [LARGE SCALE GENOMIC DNA]</scope>
    <source>
        <strain evidence="2">cv. 10/8</strain>
        <tissue evidence="1">Leaf</tissue>
    </source>
</reference>
<organism evidence="1 2">
    <name type="scientific">Trifolium medium</name>
    <dbReference type="NCBI Taxonomy" id="97028"/>
    <lineage>
        <taxon>Eukaryota</taxon>
        <taxon>Viridiplantae</taxon>
        <taxon>Streptophyta</taxon>
        <taxon>Embryophyta</taxon>
        <taxon>Tracheophyta</taxon>
        <taxon>Spermatophyta</taxon>
        <taxon>Magnoliopsida</taxon>
        <taxon>eudicotyledons</taxon>
        <taxon>Gunneridae</taxon>
        <taxon>Pentapetalae</taxon>
        <taxon>rosids</taxon>
        <taxon>fabids</taxon>
        <taxon>Fabales</taxon>
        <taxon>Fabaceae</taxon>
        <taxon>Papilionoideae</taxon>
        <taxon>50 kb inversion clade</taxon>
        <taxon>NPAAA clade</taxon>
        <taxon>Hologalegina</taxon>
        <taxon>IRL clade</taxon>
        <taxon>Trifolieae</taxon>
        <taxon>Trifolium</taxon>
    </lineage>
</organism>
<feature type="non-terminal residue" evidence="1">
    <location>
        <position position="56"/>
    </location>
</feature>